<dbReference type="OrthoDB" id="9807051at2"/>
<dbReference type="PANTHER" id="PTHR10683:SF40">
    <property type="entry name" value="FRUCTOSE-6-PHOSPHATE ALDOLASE 1-RELATED"/>
    <property type="match status" value="1"/>
</dbReference>
<dbReference type="Pfam" id="PF00923">
    <property type="entry name" value="TAL_FSA"/>
    <property type="match status" value="1"/>
</dbReference>
<evidence type="ECO:0000313" key="4">
    <source>
        <dbReference type="EMBL" id="SMO70278.1"/>
    </source>
</evidence>
<keyword evidence="1" id="KW-0129">CBS domain</keyword>
<dbReference type="InterPro" id="IPR046342">
    <property type="entry name" value="CBS_dom_sf"/>
</dbReference>
<dbReference type="Gene3D" id="3.20.20.70">
    <property type="entry name" value="Aldolase class I"/>
    <property type="match status" value="1"/>
</dbReference>
<evidence type="ECO:0000313" key="5">
    <source>
        <dbReference type="Proteomes" id="UP000319040"/>
    </source>
</evidence>
<dbReference type="RefSeq" id="WP_142533592.1">
    <property type="nucleotide sequence ID" value="NZ_FXTB01000005.1"/>
</dbReference>
<protein>
    <submittedName>
        <fullName evidence="4">Fructose-6-phosphate aldolase, TalC/MipB family</fullName>
    </submittedName>
</protein>
<evidence type="ECO:0000256" key="2">
    <source>
        <dbReference type="ARBA" id="ARBA00023270"/>
    </source>
</evidence>
<sequence length="340" mass="37609">MELYLDSADINEIEEAFKLGFIDGLTTTPTFMHRHGITDIDGAILKLSKMVPVLMIEALGDTAEEIVAEAKRLLSLGLDKNKTVFKIPASLVAAKACKMLRDEGMMVNIHLVYNIQQAYMAMAAGATYVCVLVGRMQDQGYEALKLVDDCVKLVNKYNYDTKIMFSSVRYPEHIKNAIDLGAQNITIPWKIMKNLNNNNFTEIGTHEFVNHTRQMTMVVGEVVGSKNPIIGLDGLVTDASIEMTRYATGAVSVVDADGKLKGIFTDGDLRRQMNTHGKKLLGMKMSDFDLKMPIHVNIDDKLHVAVGVFKEKQVDNIIAVSDGKPAGMLDVQDLVKLEIL</sequence>
<dbReference type="InterPro" id="IPR000644">
    <property type="entry name" value="CBS_dom"/>
</dbReference>
<dbReference type="InterPro" id="IPR013785">
    <property type="entry name" value="Aldolase_TIM"/>
</dbReference>
<feature type="domain" description="CBS" evidence="3">
    <location>
        <begin position="293"/>
        <end position="337"/>
    </location>
</feature>
<dbReference type="Pfam" id="PF00571">
    <property type="entry name" value="CBS"/>
    <property type="match status" value="2"/>
</dbReference>
<proteinExistence type="predicted"/>
<dbReference type="Proteomes" id="UP000319040">
    <property type="component" value="Unassembled WGS sequence"/>
</dbReference>
<dbReference type="Gene3D" id="3.10.580.10">
    <property type="entry name" value="CBS-domain"/>
    <property type="match status" value="1"/>
</dbReference>
<feature type="domain" description="CBS" evidence="3">
    <location>
        <begin position="220"/>
        <end position="272"/>
    </location>
</feature>
<evidence type="ECO:0000259" key="3">
    <source>
        <dbReference type="Pfam" id="PF00571"/>
    </source>
</evidence>
<dbReference type="SUPFAM" id="SSF51569">
    <property type="entry name" value="Aldolase"/>
    <property type="match status" value="1"/>
</dbReference>
<dbReference type="EMBL" id="FXTB01000005">
    <property type="protein sequence ID" value="SMO70278.1"/>
    <property type="molecule type" value="Genomic_DNA"/>
</dbReference>
<name>A0A521DF83_SACCC</name>
<evidence type="ECO:0000256" key="1">
    <source>
        <dbReference type="ARBA" id="ARBA00023122"/>
    </source>
</evidence>
<dbReference type="AlphaFoldDB" id="A0A521DF83"/>
<gene>
    <name evidence="4" type="ORF">SAMN06265379_105141</name>
</gene>
<dbReference type="SUPFAM" id="SSF54631">
    <property type="entry name" value="CBS-domain pair"/>
    <property type="match status" value="1"/>
</dbReference>
<keyword evidence="5" id="KW-1185">Reference proteome</keyword>
<dbReference type="InterPro" id="IPR001585">
    <property type="entry name" value="TAL/FSA"/>
</dbReference>
<organism evidence="4 5">
    <name type="scientific">Saccharicrinis carchari</name>
    <dbReference type="NCBI Taxonomy" id="1168039"/>
    <lineage>
        <taxon>Bacteria</taxon>
        <taxon>Pseudomonadati</taxon>
        <taxon>Bacteroidota</taxon>
        <taxon>Bacteroidia</taxon>
        <taxon>Marinilabiliales</taxon>
        <taxon>Marinilabiliaceae</taxon>
        <taxon>Saccharicrinis</taxon>
    </lineage>
</organism>
<accession>A0A521DF83</accession>
<dbReference type="GO" id="GO:0005975">
    <property type="term" value="P:carbohydrate metabolic process"/>
    <property type="evidence" value="ECO:0007669"/>
    <property type="project" value="InterPro"/>
</dbReference>
<reference evidence="4 5" key="1">
    <citation type="submission" date="2017-05" db="EMBL/GenBank/DDBJ databases">
        <authorList>
            <person name="Varghese N."/>
            <person name="Submissions S."/>
        </authorList>
    </citation>
    <scope>NUCLEOTIDE SEQUENCE [LARGE SCALE GENOMIC DNA]</scope>
    <source>
        <strain evidence="4 5">DSM 27040</strain>
    </source>
</reference>
<dbReference type="PANTHER" id="PTHR10683">
    <property type="entry name" value="TRANSALDOLASE"/>
    <property type="match status" value="1"/>
</dbReference>
<keyword evidence="2" id="KW-0704">Schiff base</keyword>